<keyword evidence="1" id="KW-0812">Transmembrane</keyword>
<reference evidence="2 3" key="1">
    <citation type="submission" date="2021-10" db="EMBL/GenBank/DDBJ databases">
        <title>Lutispora strain m25 sp. nov., a thermophilic, non-spore-forming bacterium isolated from a lab-scale methanogenic bioreactor digesting anaerobic sludge.</title>
        <authorList>
            <person name="El Houari A."/>
            <person name="Mcdonald J."/>
        </authorList>
    </citation>
    <scope>NUCLEOTIDE SEQUENCE [LARGE SCALE GENOMIC DNA]</scope>
    <source>
        <strain evidence="3">m25</strain>
    </source>
</reference>
<feature type="transmembrane region" description="Helical" evidence="1">
    <location>
        <begin position="118"/>
        <end position="135"/>
    </location>
</feature>
<keyword evidence="1" id="KW-1133">Transmembrane helix</keyword>
<gene>
    <name evidence="2" type="ORF">LJD61_01800</name>
</gene>
<organism evidence="2 3">
    <name type="scientific">Lutispora saccharofermentans</name>
    <dbReference type="NCBI Taxonomy" id="3024236"/>
    <lineage>
        <taxon>Bacteria</taxon>
        <taxon>Bacillati</taxon>
        <taxon>Bacillota</taxon>
        <taxon>Clostridia</taxon>
        <taxon>Lutisporales</taxon>
        <taxon>Lutisporaceae</taxon>
        <taxon>Lutispora</taxon>
    </lineage>
</organism>
<name>A0ABT1NAK4_9FIRM</name>
<keyword evidence="3" id="KW-1185">Reference proteome</keyword>
<sequence>MWNGKKSISLSKLCVLVFTFMLIGTALSAPWLVRRFLDFSRADLMGKEIFFLLTIYSGSIPAAILLFCLYRLLHHIELEQVFIAANVEYLRRISWSCFAGAIICFASIPYYFPWTFVAVAAAFMGLIVRVIKNVIAQAVELKNESELTI</sequence>
<protein>
    <submittedName>
        <fullName evidence="2">DUF2975 domain-containing protein</fullName>
    </submittedName>
</protein>
<evidence type="ECO:0000313" key="2">
    <source>
        <dbReference type="EMBL" id="MCQ1528284.1"/>
    </source>
</evidence>
<evidence type="ECO:0000256" key="1">
    <source>
        <dbReference type="SAM" id="Phobius"/>
    </source>
</evidence>
<evidence type="ECO:0000313" key="3">
    <source>
        <dbReference type="Proteomes" id="UP001651880"/>
    </source>
</evidence>
<dbReference type="Pfam" id="PF11188">
    <property type="entry name" value="DUF2975"/>
    <property type="match status" value="1"/>
</dbReference>
<comment type="caution">
    <text evidence="2">The sequence shown here is derived from an EMBL/GenBank/DDBJ whole genome shotgun (WGS) entry which is preliminary data.</text>
</comment>
<dbReference type="EMBL" id="JAJEKE010000001">
    <property type="protein sequence ID" value="MCQ1528284.1"/>
    <property type="molecule type" value="Genomic_DNA"/>
</dbReference>
<keyword evidence="1" id="KW-0472">Membrane</keyword>
<feature type="transmembrane region" description="Helical" evidence="1">
    <location>
        <begin position="93"/>
        <end position="112"/>
    </location>
</feature>
<proteinExistence type="predicted"/>
<dbReference type="RefSeq" id="WP_255225773.1">
    <property type="nucleotide sequence ID" value="NZ_JAJEKE010000001.1"/>
</dbReference>
<accession>A0ABT1NAK4</accession>
<feature type="transmembrane region" description="Helical" evidence="1">
    <location>
        <begin position="52"/>
        <end position="73"/>
    </location>
</feature>
<dbReference type="InterPro" id="IPR021354">
    <property type="entry name" value="DUF2975"/>
</dbReference>
<dbReference type="Proteomes" id="UP001651880">
    <property type="component" value="Unassembled WGS sequence"/>
</dbReference>